<reference evidence="1 2" key="1">
    <citation type="journal article" date="2011" name="PLoS Pathog.">
        <title>Dynamic evolution of pathogenicity revealed by sequencing and comparative genomics of 19 Pseudomonas syringae isolates.</title>
        <authorList>
            <person name="Baltrus D.A."/>
            <person name="Nishimura M.T."/>
            <person name="Romanchuk A."/>
            <person name="Chang J.H."/>
            <person name="Mukhtar M.S."/>
            <person name="Cherkis K."/>
            <person name="Roach J."/>
            <person name="Grant S.R."/>
            <person name="Jones C.D."/>
            <person name="Dangl J.L."/>
        </authorList>
    </citation>
    <scope>NUCLEOTIDE SEQUENCE [LARGE SCALE GENOMIC DNA]</scope>
    <source>
        <strain evidence="1 2">ES4326</strain>
    </source>
</reference>
<gene>
    <name evidence="1" type="ORF">PMA4326_009625</name>
</gene>
<dbReference type="AlphaFoldDB" id="A0A8T8C0P0"/>
<accession>A0A8T8C0P0</accession>
<evidence type="ECO:0000313" key="1">
    <source>
        <dbReference type="EMBL" id="QHE96857.1"/>
    </source>
</evidence>
<name>A0A8T8C0P0_PSEYM</name>
<proteinExistence type="predicted"/>
<evidence type="ECO:0000313" key="2">
    <source>
        <dbReference type="Proteomes" id="UP000003811"/>
    </source>
</evidence>
<sequence length="55" mass="6150">MKPSPMSAEDKKWEVERDLRSLAEAAEINKDPKRLAAARALAKEKMADLQKIAAK</sequence>
<protein>
    <submittedName>
        <fullName evidence="1">Uncharacterized protein</fullName>
    </submittedName>
</protein>
<dbReference type="Proteomes" id="UP000003811">
    <property type="component" value="Chromosome"/>
</dbReference>
<dbReference type="RefSeq" id="WP_159372390.1">
    <property type="nucleotide sequence ID" value="NZ_CP047260.1"/>
</dbReference>
<organism evidence="1 2">
    <name type="scientific">Pseudomonas syringae pv. maculicola str. ES4326</name>
    <dbReference type="NCBI Taxonomy" id="629265"/>
    <lineage>
        <taxon>Bacteria</taxon>
        <taxon>Pseudomonadati</taxon>
        <taxon>Pseudomonadota</taxon>
        <taxon>Gammaproteobacteria</taxon>
        <taxon>Pseudomonadales</taxon>
        <taxon>Pseudomonadaceae</taxon>
        <taxon>Pseudomonas</taxon>
    </lineage>
</organism>
<dbReference type="EMBL" id="CP047260">
    <property type="protein sequence ID" value="QHE96857.1"/>
    <property type="molecule type" value="Genomic_DNA"/>
</dbReference>